<dbReference type="CDD" id="cd08645">
    <property type="entry name" value="FMT_core_GART"/>
    <property type="match status" value="1"/>
</dbReference>
<organism evidence="6 7">
    <name type="scientific">Niveomyces insectorum RCEF 264</name>
    <dbReference type="NCBI Taxonomy" id="1081102"/>
    <lineage>
        <taxon>Eukaryota</taxon>
        <taxon>Fungi</taxon>
        <taxon>Dikarya</taxon>
        <taxon>Ascomycota</taxon>
        <taxon>Pezizomycotina</taxon>
        <taxon>Sordariomycetes</taxon>
        <taxon>Hypocreomycetidae</taxon>
        <taxon>Hypocreales</taxon>
        <taxon>Cordycipitaceae</taxon>
        <taxon>Niveomyces</taxon>
    </lineage>
</organism>
<gene>
    <name evidence="6" type="ORF">SPI_09148</name>
</gene>
<keyword evidence="3 6" id="KW-0808">Transferase</keyword>
<dbReference type="PANTHER" id="PTHR43369:SF2">
    <property type="entry name" value="PHOSPHORIBOSYLGLYCINAMIDE FORMYLTRANSFERASE"/>
    <property type="match status" value="1"/>
</dbReference>
<dbReference type="GO" id="GO:0006189">
    <property type="term" value="P:'de novo' IMP biosynthetic process"/>
    <property type="evidence" value="ECO:0007669"/>
    <property type="project" value="EnsemblFungi"/>
</dbReference>
<dbReference type="Proteomes" id="UP000076874">
    <property type="component" value="Unassembled WGS sequence"/>
</dbReference>
<evidence type="ECO:0000256" key="4">
    <source>
        <dbReference type="ARBA" id="ARBA00022755"/>
    </source>
</evidence>
<feature type="domain" description="Formyl transferase N-terminal" evidence="5">
    <location>
        <begin position="8"/>
        <end position="222"/>
    </location>
</feature>
<dbReference type="InterPro" id="IPR002376">
    <property type="entry name" value="Formyl_transf_N"/>
</dbReference>
<sequence>MTDDSTCRILVMASGNGSNFQALVDAIASGCITNAQITRLIVNRGKAYATQRAEKAGIPWEYFNMVTHGFQAKGEKDPVALQAGREKFDAALARKILGDEKEGAGSSTVMLRPNLIVLAGWMHVFTKAFLDPLDAAGIKIINLHPALPGKYDGANAIQRAFSDFQAGTLENNTTGIMVHFVTDVVDRGAPIMTKEVPCRSGEDLQQLEARIHVEEHALIVAATQQVVHEIVASNQSRGASS</sequence>
<name>A0A167M571_9HYPO</name>
<keyword evidence="7" id="KW-1185">Reference proteome</keyword>
<dbReference type="Gene3D" id="3.40.50.170">
    <property type="entry name" value="Formyl transferase, N-terminal domain"/>
    <property type="match status" value="1"/>
</dbReference>
<evidence type="ECO:0000259" key="5">
    <source>
        <dbReference type="Pfam" id="PF00551"/>
    </source>
</evidence>
<reference evidence="6 7" key="1">
    <citation type="journal article" date="2016" name="Genome Biol. Evol.">
        <title>Divergent and convergent evolution of fungal pathogenicity.</title>
        <authorList>
            <person name="Shang Y."/>
            <person name="Xiao G."/>
            <person name="Zheng P."/>
            <person name="Cen K."/>
            <person name="Zhan S."/>
            <person name="Wang C."/>
        </authorList>
    </citation>
    <scope>NUCLEOTIDE SEQUENCE [LARGE SCALE GENOMIC DNA]</scope>
    <source>
        <strain evidence="6 7">RCEF 264</strain>
    </source>
</reference>
<dbReference type="NCBIfam" id="TIGR00639">
    <property type="entry name" value="PurN"/>
    <property type="match status" value="1"/>
</dbReference>
<dbReference type="InterPro" id="IPR036477">
    <property type="entry name" value="Formyl_transf_N_sf"/>
</dbReference>
<proteinExistence type="inferred from homology"/>
<dbReference type="HAMAP" id="MF_01930">
    <property type="entry name" value="PurN"/>
    <property type="match status" value="1"/>
</dbReference>
<dbReference type="STRING" id="1081102.A0A167M571"/>
<evidence type="ECO:0000256" key="1">
    <source>
        <dbReference type="ARBA" id="ARBA00005054"/>
    </source>
</evidence>
<protein>
    <recommendedName>
        <fullName evidence="2">phosphoribosylglycinamide formyltransferase 1</fullName>
        <ecNumber evidence="2">2.1.2.2</ecNumber>
    </recommendedName>
</protein>
<keyword evidence="4" id="KW-0658">Purine biosynthesis</keyword>
<evidence type="ECO:0000256" key="2">
    <source>
        <dbReference type="ARBA" id="ARBA00012254"/>
    </source>
</evidence>
<dbReference type="EMBL" id="AZHD01000026">
    <property type="protein sequence ID" value="OAA53941.1"/>
    <property type="molecule type" value="Genomic_DNA"/>
</dbReference>
<evidence type="ECO:0000313" key="6">
    <source>
        <dbReference type="EMBL" id="OAA53941.1"/>
    </source>
</evidence>
<dbReference type="EC" id="2.1.2.2" evidence="2"/>
<dbReference type="AlphaFoldDB" id="A0A167M571"/>
<dbReference type="InterPro" id="IPR004607">
    <property type="entry name" value="GART"/>
</dbReference>
<dbReference type="PANTHER" id="PTHR43369">
    <property type="entry name" value="PHOSPHORIBOSYLGLYCINAMIDE FORMYLTRANSFERASE"/>
    <property type="match status" value="1"/>
</dbReference>
<evidence type="ECO:0000256" key="3">
    <source>
        <dbReference type="ARBA" id="ARBA00022679"/>
    </source>
</evidence>
<dbReference type="GO" id="GO:0005737">
    <property type="term" value="C:cytoplasm"/>
    <property type="evidence" value="ECO:0007669"/>
    <property type="project" value="TreeGrafter"/>
</dbReference>
<dbReference type="OrthoDB" id="5575075at2759"/>
<dbReference type="SUPFAM" id="SSF53328">
    <property type="entry name" value="Formyltransferase"/>
    <property type="match status" value="1"/>
</dbReference>
<dbReference type="GO" id="GO:0046084">
    <property type="term" value="P:adenine biosynthetic process"/>
    <property type="evidence" value="ECO:0007669"/>
    <property type="project" value="EnsemblFungi"/>
</dbReference>
<dbReference type="GO" id="GO:0004644">
    <property type="term" value="F:phosphoribosylglycinamide formyltransferase activity"/>
    <property type="evidence" value="ECO:0007669"/>
    <property type="project" value="UniProtKB-EC"/>
</dbReference>
<comment type="pathway">
    <text evidence="1">Purine metabolism; IMP biosynthesis via de novo pathway; N(2)-formyl-N(1)-(5-phospho-D-ribosyl)glycinamide from N(1)-(5-phospho-D-ribosyl)glycinamide (10-formyl THF route): step 1/1.</text>
</comment>
<comment type="caution">
    <text evidence="6">The sequence shown here is derived from an EMBL/GenBank/DDBJ whole genome shotgun (WGS) entry which is preliminary data.</text>
</comment>
<evidence type="ECO:0000313" key="7">
    <source>
        <dbReference type="Proteomes" id="UP000076874"/>
    </source>
</evidence>
<dbReference type="Pfam" id="PF00551">
    <property type="entry name" value="Formyl_trans_N"/>
    <property type="match status" value="1"/>
</dbReference>
<accession>A0A167M571</accession>